<accession>A0A1R2BC32</accession>
<dbReference type="InterPro" id="IPR052190">
    <property type="entry name" value="Euk-Arch_PrmC-MTase"/>
</dbReference>
<sequence>MAVNLKHITKNDRQQVYPPSQDTFLLIDSVVSDLSYIQQIDPCFVIEIGVGSGAVLTTLAMNQSFQSVFIGVDINPKATLLAKSTLELNNCKNYDIVNGDIFRQKGFFNKIDVIICNPPYVITSKEEFEECQKRKDISSSFAGGEDGREFIDKLFDFAYKALSDKGVMYMLFEEHNGSFPGKVLSEQRVGCEGLAVIRMGKEQIREALG</sequence>
<dbReference type="OrthoDB" id="284199at2759"/>
<dbReference type="GO" id="GO:0008757">
    <property type="term" value="F:S-adenosylmethionine-dependent methyltransferase activity"/>
    <property type="evidence" value="ECO:0007669"/>
    <property type="project" value="TreeGrafter"/>
</dbReference>
<dbReference type="Proteomes" id="UP000187209">
    <property type="component" value="Unassembled WGS sequence"/>
</dbReference>
<dbReference type="InterPro" id="IPR002052">
    <property type="entry name" value="DNA_methylase_N6_adenine_CS"/>
</dbReference>
<dbReference type="InterPro" id="IPR007848">
    <property type="entry name" value="Small_mtfrase_dom"/>
</dbReference>
<comment type="caution">
    <text evidence="6">The sequence shown here is derived from an EMBL/GenBank/DDBJ whole genome shotgun (WGS) entry which is preliminary data.</text>
</comment>
<dbReference type="PANTHER" id="PTHR45875">
    <property type="entry name" value="METHYLTRANSFERASE N6AMT1"/>
    <property type="match status" value="1"/>
</dbReference>
<evidence type="ECO:0000256" key="1">
    <source>
        <dbReference type="ARBA" id="ARBA00006149"/>
    </source>
</evidence>
<keyword evidence="4" id="KW-0949">S-adenosyl-L-methionine</keyword>
<dbReference type="GO" id="GO:0008276">
    <property type="term" value="F:protein methyltransferase activity"/>
    <property type="evidence" value="ECO:0007669"/>
    <property type="project" value="TreeGrafter"/>
</dbReference>
<evidence type="ECO:0000313" key="7">
    <source>
        <dbReference type="Proteomes" id="UP000187209"/>
    </source>
</evidence>
<dbReference type="PANTHER" id="PTHR45875:SF1">
    <property type="entry name" value="METHYLTRANSFERASE N6AMT1"/>
    <property type="match status" value="1"/>
</dbReference>
<dbReference type="InterPro" id="IPR029063">
    <property type="entry name" value="SAM-dependent_MTases_sf"/>
</dbReference>
<comment type="similarity">
    <text evidence="1">Belongs to the eukaryotic/archaeal PrmC-related family.</text>
</comment>
<protein>
    <recommendedName>
        <fullName evidence="5">Methyltransferase small domain-containing protein</fullName>
    </recommendedName>
</protein>
<keyword evidence="2" id="KW-0489">Methyltransferase</keyword>
<keyword evidence="3" id="KW-0808">Transferase</keyword>
<dbReference type="AlphaFoldDB" id="A0A1R2BC32"/>
<dbReference type="GO" id="GO:0032259">
    <property type="term" value="P:methylation"/>
    <property type="evidence" value="ECO:0007669"/>
    <property type="project" value="UniProtKB-KW"/>
</dbReference>
<gene>
    <name evidence="6" type="ORF">SteCoe_26965</name>
</gene>
<organism evidence="6 7">
    <name type="scientific">Stentor coeruleus</name>
    <dbReference type="NCBI Taxonomy" id="5963"/>
    <lineage>
        <taxon>Eukaryota</taxon>
        <taxon>Sar</taxon>
        <taxon>Alveolata</taxon>
        <taxon>Ciliophora</taxon>
        <taxon>Postciliodesmatophora</taxon>
        <taxon>Heterotrichea</taxon>
        <taxon>Heterotrichida</taxon>
        <taxon>Stentoridae</taxon>
        <taxon>Stentor</taxon>
    </lineage>
</organism>
<dbReference type="SUPFAM" id="SSF53335">
    <property type="entry name" value="S-adenosyl-L-methionine-dependent methyltransferases"/>
    <property type="match status" value="1"/>
</dbReference>
<dbReference type="Pfam" id="PF05175">
    <property type="entry name" value="MTS"/>
    <property type="match status" value="1"/>
</dbReference>
<dbReference type="EMBL" id="MPUH01000769">
    <property type="protein sequence ID" value="OMJ74180.1"/>
    <property type="molecule type" value="Genomic_DNA"/>
</dbReference>
<keyword evidence="7" id="KW-1185">Reference proteome</keyword>
<evidence type="ECO:0000313" key="6">
    <source>
        <dbReference type="EMBL" id="OMJ74180.1"/>
    </source>
</evidence>
<evidence type="ECO:0000256" key="4">
    <source>
        <dbReference type="ARBA" id="ARBA00022691"/>
    </source>
</evidence>
<evidence type="ECO:0000256" key="3">
    <source>
        <dbReference type="ARBA" id="ARBA00022679"/>
    </source>
</evidence>
<reference evidence="6 7" key="1">
    <citation type="submission" date="2016-11" db="EMBL/GenBank/DDBJ databases">
        <title>The macronuclear genome of Stentor coeruleus: a giant cell with tiny introns.</title>
        <authorList>
            <person name="Slabodnick M."/>
            <person name="Ruby J.G."/>
            <person name="Reiff S.B."/>
            <person name="Swart E.C."/>
            <person name="Gosai S."/>
            <person name="Prabakaran S."/>
            <person name="Witkowska E."/>
            <person name="Larue G.E."/>
            <person name="Fisher S."/>
            <person name="Freeman R.M."/>
            <person name="Gunawardena J."/>
            <person name="Chu W."/>
            <person name="Stover N.A."/>
            <person name="Gregory B.D."/>
            <person name="Nowacki M."/>
            <person name="Derisi J."/>
            <person name="Roy S.W."/>
            <person name="Marshall W.F."/>
            <person name="Sood P."/>
        </authorList>
    </citation>
    <scope>NUCLEOTIDE SEQUENCE [LARGE SCALE GENOMIC DNA]</scope>
    <source>
        <strain evidence="6">WM001</strain>
    </source>
</reference>
<evidence type="ECO:0000259" key="5">
    <source>
        <dbReference type="Pfam" id="PF05175"/>
    </source>
</evidence>
<dbReference type="GO" id="GO:0003676">
    <property type="term" value="F:nucleic acid binding"/>
    <property type="evidence" value="ECO:0007669"/>
    <property type="project" value="InterPro"/>
</dbReference>
<feature type="domain" description="Methyltransferase small" evidence="5">
    <location>
        <begin position="45"/>
        <end position="126"/>
    </location>
</feature>
<dbReference type="GO" id="GO:0035657">
    <property type="term" value="C:eRF1 methyltransferase complex"/>
    <property type="evidence" value="ECO:0007669"/>
    <property type="project" value="TreeGrafter"/>
</dbReference>
<dbReference type="Gene3D" id="3.40.50.150">
    <property type="entry name" value="Vaccinia Virus protein VP39"/>
    <property type="match status" value="1"/>
</dbReference>
<dbReference type="PROSITE" id="PS00092">
    <property type="entry name" value="N6_MTASE"/>
    <property type="match status" value="1"/>
</dbReference>
<evidence type="ECO:0000256" key="2">
    <source>
        <dbReference type="ARBA" id="ARBA00022603"/>
    </source>
</evidence>
<proteinExistence type="inferred from homology"/>
<name>A0A1R2BC32_9CILI</name>
<dbReference type="CDD" id="cd02440">
    <property type="entry name" value="AdoMet_MTases"/>
    <property type="match status" value="1"/>
</dbReference>